<reference evidence="1 2" key="1">
    <citation type="submission" date="2019-08" db="EMBL/GenBank/DDBJ databases">
        <authorList>
            <person name="Herpell B J."/>
        </authorList>
    </citation>
    <scope>NUCLEOTIDE SEQUENCE [LARGE SCALE GENOMIC DNA]</scope>
    <source>
        <strain evidence="2">Msb3</strain>
    </source>
</reference>
<evidence type="ECO:0000313" key="1">
    <source>
        <dbReference type="EMBL" id="VVD29714.1"/>
    </source>
</evidence>
<sequence length="115" mass="11936">MAEMTMMHQFLPAAVVVLRISVEALASRLFADSNAFVDRAVHRDAAGARARARTGAALRAGADQQGCGNDGKKSFHDSVFPKTDFNSSLADLRGTEARAGMAAVPAGLSASAGFP</sequence>
<gene>
    <name evidence="1" type="ORF">PDMSB3_3258</name>
</gene>
<dbReference type="KEGG" id="pdio:PDMSB3_3258"/>
<name>A0A5Q4ZFI9_9BURK</name>
<proteinExistence type="predicted"/>
<dbReference type="AlphaFoldDB" id="A0A5Q4ZFI9"/>
<evidence type="ECO:0000313" key="2">
    <source>
        <dbReference type="Proteomes" id="UP000325811"/>
    </source>
</evidence>
<organism evidence="1 2">
    <name type="scientific">Paraburkholderia dioscoreae</name>
    <dbReference type="NCBI Taxonomy" id="2604047"/>
    <lineage>
        <taxon>Bacteria</taxon>
        <taxon>Pseudomonadati</taxon>
        <taxon>Pseudomonadota</taxon>
        <taxon>Betaproteobacteria</taxon>
        <taxon>Burkholderiales</taxon>
        <taxon>Burkholderiaceae</taxon>
        <taxon>Paraburkholderia</taxon>
    </lineage>
</organism>
<dbReference type="Proteomes" id="UP000325811">
    <property type="component" value="Chromosome I"/>
</dbReference>
<protein>
    <submittedName>
        <fullName evidence="1">Uncharacterized protein</fullName>
    </submittedName>
</protein>
<keyword evidence="2" id="KW-1185">Reference proteome</keyword>
<accession>A0A5Q4ZFI9</accession>
<dbReference type="EMBL" id="LR699553">
    <property type="protein sequence ID" value="VVD29714.1"/>
    <property type="molecule type" value="Genomic_DNA"/>
</dbReference>